<feature type="repeat" description="WD" evidence="3">
    <location>
        <begin position="20"/>
        <end position="61"/>
    </location>
</feature>
<feature type="repeat" description="WD" evidence="3">
    <location>
        <begin position="232"/>
        <end position="273"/>
    </location>
</feature>
<organism evidence="5 6">
    <name type="scientific">Suillus luteus UH-Slu-Lm8-n1</name>
    <dbReference type="NCBI Taxonomy" id="930992"/>
    <lineage>
        <taxon>Eukaryota</taxon>
        <taxon>Fungi</taxon>
        <taxon>Dikarya</taxon>
        <taxon>Basidiomycota</taxon>
        <taxon>Agaricomycotina</taxon>
        <taxon>Agaricomycetes</taxon>
        <taxon>Agaricomycetidae</taxon>
        <taxon>Boletales</taxon>
        <taxon>Suillineae</taxon>
        <taxon>Suillaceae</taxon>
        <taxon>Suillus</taxon>
    </lineage>
</organism>
<dbReference type="Pfam" id="PF00400">
    <property type="entry name" value="WD40"/>
    <property type="match status" value="7"/>
</dbReference>
<dbReference type="Gene3D" id="2.130.10.10">
    <property type="entry name" value="YVTN repeat-like/Quinoprotein amine dehydrogenase"/>
    <property type="match status" value="3"/>
</dbReference>
<gene>
    <name evidence="5" type="ORF">CY34DRAFT_806149</name>
</gene>
<dbReference type="InParanoid" id="A0A0C9ZTU4"/>
<dbReference type="InterPro" id="IPR036322">
    <property type="entry name" value="WD40_repeat_dom_sf"/>
</dbReference>
<dbReference type="InterPro" id="IPR020472">
    <property type="entry name" value="WD40_PAC1"/>
</dbReference>
<name>A0A0C9ZTU4_9AGAM</name>
<feature type="repeat" description="WD" evidence="3">
    <location>
        <begin position="65"/>
        <end position="106"/>
    </location>
</feature>
<dbReference type="OrthoDB" id="674604at2759"/>
<dbReference type="Proteomes" id="UP000054485">
    <property type="component" value="Unassembled WGS sequence"/>
</dbReference>
<accession>A0A0C9ZTU4</accession>
<feature type="compositionally biased region" description="Low complexity" evidence="4">
    <location>
        <begin position="406"/>
        <end position="418"/>
    </location>
</feature>
<dbReference type="PANTHER" id="PTHR19848:SF8">
    <property type="entry name" value="F-BOX AND WD REPEAT DOMAIN CONTAINING 7"/>
    <property type="match status" value="1"/>
</dbReference>
<dbReference type="SMART" id="SM00320">
    <property type="entry name" value="WD40"/>
    <property type="match status" value="7"/>
</dbReference>
<evidence type="ECO:0000256" key="4">
    <source>
        <dbReference type="SAM" id="MobiDB-lite"/>
    </source>
</evidence>
<evidence type="ECO:0000313" key="6">
    <source>
        <dbReference type="Proteomes" id="UP000054485"/>
    </source>
</evidence>
<sequence length="467" mass="51101">MPPPNIEMDEILATKPYQTMQGHTWKVYGVVYLPTGRRIITCSWDGSLRLWDLKSGAQIGEDWRDGEDKERMSTIALSPNGDTVASGSWGGTVRLWSVETGKVIAKWKGHTGGLKSVWWSASGDQVIGGSWDGTVRVWDVENGKTVLGPIEAGHEYVSVAYSPDSTKFATAGYNESGVKIWDAKSGELLTTIKHDNSVWSLAWTSNGKKLISGSYRIIRIINTATWQQIAVLQGHTEFVNSISLSQNDNLLVSASNDHTARLWNLDTNLPIGNPLQHEERVRCATLSADGTVLVTGCDDNNAYAWDIQAILRKSGHENLLPTPNVAAEESFTDADHMKSSAQLEDTCLVPLQGYVVDDTPDSIHSSVTRHPNNDEIPQFQQPSRQGLISHSLDGVAAVKDKGLHIAPQPKQAQPQHAQTASTSTPSRDTTAPGAPVAQLRPIIIDKPTGWTRFWLFLCCPSARYADS</sequence>
<feature type="repeat" description="WD" evidence="3">
    <location>
        <begin position="107"/>
        <end position="148"/>
    </location>
</feature>
<evidence type="ECO:0000256" key="1">
    <source>
        <dbReference type="ARBA" id="ARBA00022574"/>
    </source>
</evidence>
<dbReference type="HOGENOM" id="CLU_000288_57_37_1"/>
<evidence type="ECO:0000256" key="2">
    <source>
        <dbReference type="ARBA" id="ARBA00022737"/>
    </source>
</evidence>
<dbReference type="PRINTS" id="PR00320">
    <property type="entry name" value="GPROTEINBRPT"/>
</dbReference>
<keyword evidence="2" id="KW-0677">Repeat</keyword>
<dbReference type="AlphaFoldDB" id="A0A0C9ZTU4"/>
<dbReference type="EMBL" id="KN835271">
    <property type="protein sequence ID" value="KIK41345.1"/>
    <property type="molecule type" value="Genomic_DNA"/>
</dbReference>
<evidence type="ECO:0000313" key="5">
    <source>
        <dbReference type="EMBL" id="KIK41345.1"/>
    </source>
</evidence>
<keyword evidence="1 3" id="KW-0853">WD repeat</keyword>
<dbReference type="CDD" id="cd00200">
    <property type="entry name" value="WD40"/>
    <property type="match status" value="1"/>
</dbReference>
<dbReference type="InterPro" id="IPR019775">
    <property type="entry name" value="WD40_repeat_CS"/>
</dbReference>
<keyword evidence="6" id="KW-1185">Reference proteome</keyword>
<reference evidence="5 6" key="1">
    <citation type="submission" date="2014-04" db="EMBL/GenBank/DDBJ databases">
        <authorList>
            <consortium name="DOE Joint Genome Institute"/>
            <person name="Kuo A."/>
            <person name="Ruytinx J."/>
            <person name="Rineau F."/>
            <person name="Colpaert J."/>
            <person name="Kohler A."/>
            <person name="Nagy L.G."/>
            <person name="Floudas D."/>
            <person name="Copeland A."/>
            <person name="Barry K.W."/>
            <person name="Cichocki N."/>
            <person name="Veneault-Fourrey C."/>
            <person name="LaButti K."/>
            <person name="Lindquist E.A."/>
            <person name="Lipzen A."/>
            <person name="Lundell T."/>
            <person name="Morin E."/>
            <person name="Murat C."/>
            <person name="Sun H."/>
            <person name="Tunlid A."/>
            <person name="Henrissat B."/>
            <person name="Grigoriev I.V."/>
            <person name="Hibbett D.S."/>
            <person name="Martin F."/>
            <person name="Nordberg H.P."/>
            <person name="Cantor M.N."/>
            <person name="Hua S.X."/>
        </authorList>
    </citation>
    <scope>NUCLEOTIDE SEQUENCE [LARGE SCALE GENOMIC DNA]</scope>
    <source>
        <strain evidence="5 6">UH-Slu-Lm8-n1</strain>
    </source>
</reference>
<proteinExistence type="predicted"/>
<dbReference type="PANTHER" id="PTHR19848">
    <property type="entry name" value="WD40 REPEAT PROTEIN"/>
    <property type="match status" value="1"/>
</dbReference>
<dbReference type="InterPro" id="IPR015943">
    <property type="entry name" value="WD40/YVTN_repeat-like_dom_sf"/>
</dbReference>
<protein>
    <recommendedName>
        <fullName evidence="7">WD40 repeat-like protein</fullName>
    </recommendedName>
</protein>
<dbReference type="InterPro" id="IPR001680">
    <property type="entry name" value="WD40_rpt"/>
</dbReference>
<feature type="repeat" description="WD" evidence="3">
    <location>
        <begin position="274"/>
        <end position="308"/>
    </location>
</feature>
<dbReference type="PROSITE" id="PS00678">
    <property type="entry name" value="WD_REPEATS_1"/>
    <property type="match status" value="4"/>
</dbReference>
<dbReference type="SUPFAM" id="SSF50978">
    <property type="entry name" value="WD40 repeat-like"/>
    <property type="match status" value="1"/>
</dbReference>
<feature type="region of interest" description="Disordered" evidence="4">
    <location>
        <begin position="406"/>
        <end position="438"/>
    </location>
</feature>
<dbReference type="PROSITE" id="PS50082">
    <property type="entry name" value="WD_REPEATS_2"/>
    <property type="match status" value="5"/>
</dbReference>
<evidence type="ECO:0000256" key="3">
    <source>
        <dbReference type="PROSITE-ProRule" id="PRU00221"/>
    </source>
</evidence>
<evidence type="ECO:0008006" key="7">
    <source>
        <dbReference type="Google" id="ProtNLM"/>
    </source>
</evidence>
<feature type="compositionally biased region" description="Polar residues" evidence="4">
    <location>
        <begin position="419"/>
        <end position="429"/>
    </location>
</feature>
<dbReference type="PROSITE" id="PS50294">
    <property type="entry name" value="WD_REPEATS_REGION"/>
    <property type="match status" value="4"/>
</dbReference>
<dbReference type="STRING" id="930992.A0A0C9ZTU4"/>
<reference evidence="6" key="2">
    <citation type="submission" date="2015-01" db="EMBL/GenBank/DDBJ databases">
        <title>Evolutionary Origins and Diversification of the Mycorrhizal Mutualists.</title>
        <authorList>
            <consortium name="DOE Joint Genome Institute"/>
            <consortium name="Mycorrhizal Genomics Consortium"/>
            <person name="Kohler A."/>
            <person name="Kuo A."/>
            <person name="Nagy L.G."/>
            <person name="Floudas D."/>
            <person name="Copeland A."/>
            <person name="Barry K.W."/>
            <person name="Cichocki N."/>
            <person name="Veneault-Fourrey C."/>
            <person name="LaButti K."/>
            <person name="Lindquist E.A."/>
            <person name="Lipzen A."/>
            <person name="Lundell T."/>
            <person name="Morin E."/>
            <person name="Murat C."/>
            <person name="Riley R."/>
            <person name="Ohm R."/>
            <person name="Sun H."/>
            <person name="Tunlid A."/>
            <person name="Henrissat B."/>
            <person name="Grigoriev I.V."/>
            <person name="Hibbett D.S."/>
            <person name="Martin F."/>
        </authorList>
    </citation>
    <scope>NUCLEOTIDE SEQUENCE [LARGE SCALE GENOMIC DNA]</scope>
    <source>
        <strain evidence="6">UH-Slu-Lm8-n1</strain>
    </source>
</reference>